<evidence type="ECO:0000313" key="2">
    <source>
        <dbReference type="Proteomes" id="UP000324222"/>
    </source>
</evidence>
<reference evidence="1 2" key="1">
    <citation type="submission" date="2019-05" db="EMBL/GenBank/DDBJ databases">
        <title>Another draft genome of Portunus trituberculatus and its Hox gene families provides insights of decapod evolution.</title>
        <authorList>
            <person name="Jeong J.-H."/>
            <person name="Song I."/>
            <person name="Kim S."/>
            <person name="Choi T."/>
            <person name="Kim D."/>
            <person name="Ryu S."/>
            <person name="Kim W."/>
        </authorList>
    </citation>
    <scope>NUCLEOTIDE SEQUENCE [LARGE SCALE GENOMIC DNA]</scope>
    <source>
        <tissue evidence="1">Muscle</tissue>
    </source>
</reference>
<sequence length="46" mass="5298">MYVHEGQEAVAGCGGRCDRDCPQFRVRSGASHLLWCRRKRLYTKVT</sequence>
<dbReference type="EMBL" id="VSRR010018833">
    <property type="protein sequence ID" value="MPC61720.1"/>
    <property type="molecule type" value="Genomic_DNA"/>
</dbReference>
<accession>A0A5B7GNF7</accession>
<gene>
    <name evidence="1" type="ORF">E2C01_055796</name>
</gene>
<protein>
    <submittedName>
        <fullName evidence="1">Uncharacterized protein</fullName>
    </submittedName>
</protein>
<dbReference type="Proteomes" id="UP000324222">
    <property type="component" value="Unassembled WGS sequence"/>
</dbReference>
<organism evidence="1 2">
    <name type="scientific">Portunus trituberculatus</name>
    <name type="common">Swimming crab</name>
    <name type="synonym">Neptunus trituberculatus</name>
    <dbReference type="NCBI Taxonomy" id="210409"/>
    <lineage>
        <taxon>Eukaryota</taxon>
        <taxon>Metazoa</taxon>
        <taxon>Ecdysozoa</taxon>
        <taxon>Arthropoda</taxon>
        <taxon>Crustacea</taxon>
        <taxon>Multicrustacea</taxon>
        <taxon>Malacostraca</taxon>
        <taxon>Eumalacostraca</taxon>
        <taxon>Eucarida</taxon>
        <taxon>Decapoda</taxon>
        <taxon>Pleocyemata</taxon>
        <taxon>Brachyura</taxon>
        <taxon>Eubrachyura</taxon>
        <taxon>Portunoidea</taxon>
        <taxon>Portunidae</taxon>
        <taxon>Portuninae</taxon>
        <taxon>Portunus</taxon>
    </lineage>
</organism>
<comment type="caution">
    <text evidence="1">The sequence shown here is derived from an EMBL/GenBank/DDBJ whole genome shotgun (WGS) entry which is preliminary data.</text>
</comment>
<dbReference type="AlphaFoldDB" id="A0A5B7GNF7"/>
<keyword evidence="2" id="KW-1185">Reference proteome</keyword>
<proteinExistence type="predicted"/>
<evidence type="ECO:0000313" key="1">
    <source>
        <dbReference type="EMBL" id="MPC61720.1"/>
    </source>
</evidence>
<name>A0A5B7GNF7_PORTR</name>